<name>A0A6V7TS81_MELEN</name>
<sequence length="408" mass="47404">MTLTKKQLNNKPIPIELVYEISQSINGYQNLLFIKKQIIDKSKQQKYFVSKIECCKNVLTSSRIMYSFCSKTLKEILNYFRKINQITKMDKGIQNLIKKIQKEKEQEKDNVREMFKARKVLAETTARIVLAKSKAIRKEQRKKKFFKIDEKYKKKLDKEKKKYESNKKKHGLRATEGSRGTQQFLKIFLKTKARGSTQGKAVWWLPDEYADWPWSVDLQYRLIKLSGCKELGKSMTQPVILENVQDKTVSLDNLYAGSEYEVIVKLNQPPGFKKVHAEQKFKTKDQSPTGAPNGLNVNRQDTELGFNWKPPKCLERNGEISQYEYELIGLEDRNQLTRKGTKEGSVTSVAIRELRPGSLYRFHARAYTSAGYGPWSEDFDVRTSDAGNSDFFVASAPKKRRLFIKRMT</sequence>
<feature type="compositionally biased region" description="Polar residues" evidence="4">
    <location>
        <begin position="286"/>
        <end position="299"/>
    </location>
</feature>
<dbReference type="EMBL" id="CAJEWN010000012">
    <property type="protein sequence ID" value="CAD2132585.1"/>
    <property type="molecule type" value="Genomic_DNA"/>
</dbReference>
<feature type="domain" description="Fibronectin type-III" evidence="5">
    <location>
        <begin position="288"/>
        <end position="386"/>
    </location>
</feature>
<dbReference type="Proteomes" id="UP000580250">
    <property type="component" value="Unassembled WGS sequence"/>
</dbReference>
<dbReference type="SUPFAM" id="SSF49265">
    <property type="entry name" value="Fibronectin type III"/>
    <property type="match status" value="1"/>
</dbReference>
<organism evidence="6 7">
    <name type="scientific">Meloidogyne enterolobii</name>
    <name type="common">Root-knot nematode worm</name>
    <name type="synonym">Meloidogyne mayaguensis</name>
    <dbReference type="NCBI Taxonomy" id="390850"/>
    <lineage>
        <taxon>Eukaryota</taxon>
        <taxon>Metazoa</taxon>
        <taxon>Ecdysozoa</taxon>
        <taxon>Nematoda</taxon>
        <taxon>Chromadorea</taxon>
        <taxon>Rhabditida</taxon>
        <taxon>Tylenchina</taxon>
        <taxon>Tylenchomorpha</taxon>
        <taxon>Tylenchoidea</taxon>
        <taxon>Meloidogynidae</taxon>
        <taxon>Meloidogyninae</taxon>
        <taxon>Meloidogyne</taxon>
    </lineage>
</organism>
<keyword evidence="2" id="KW-1015">Disulfide bond</keyword>
<accession>A0A6V7TS81</accession>
<feature type="coiled-coil region" evidence="3">
    <location>
        <begin position="86"/>
        <end position="117"/>
    </location>
</feature>
<dbReference type="InterPro" id="IPR003961">
    <property type="entry name" value="FN3_dom"/>
</dbReference>
<evidence type="ECO:0000256" key="2">
    <source>
        <dbReference type="ARBA" id="ARBA00023157"/>
    </source>
</evidence>
<proteinExistence type="predicted"/>
<keyword evidence="1" id="KW-0677">Repeat</keyword>
<dbReference type="PROSITE" id="PS50853">
    <property type="entry name" value="FN3"/>
    <property type="match status" value="1"/>
</dbReference>
<reference evidence="6 7" key="1">
    <citation type="submission" date="2020-08" db="EMBL/GenBank/DDBJ databases">
        <authorList>
            <person name="Koutsovoulos G."/>
            <person name="Danchin GJ E."/>
        </authorList>
    </citation>
    <scope>NUCLEOTIDE SEQUENCE [LARGE SCALE GENOMIC DNA]</scope>
</reference>
<dbReference type="PANTHER" id="PTHR24051:SF9">
    <property type="entry name" value="FIBRONECTIN TYPE-III DOMAIN-CONTAINING PROTEIN"/>
    <property type="match status" value="1"/>
</dbReference>
<evidence type="ECO:0000256" key="3">
    <source>
        <dbReference type="SAM" id="Coils"/>
    </source>
</evidence>
<dbReference type="CDD" id="cd00063">
    <property type="entry name" value="FN3"/>
    <property type="match status" value="1"/>
</dbReference>
<gene>
    <name evidence="6" type="ORF">MENT_LOCUS3719</name>
</gene>
<dbReference type="Gene3D" id="2.60.40.10">
    <property type="entry name" value="Immunoglobulins"/>
    <property type="match status" value="1"/>
</dbReference>
<evidence type="ECO:0000256" key="4">
    <source>
        <dbReference type="SAM" id="MobiDB-lite"/>
    </source>
</evidence>
<protein>
    <recommendedName>
        <fullName evidence="5">Fibronectin type-III domain-containing protein</fullName>
    </recommendedName>
</protein>
<dbReference type="InterPro" id="IPR013783">
    <property type="entry name" value="Ig-like_fold"/>
</dbReference>
<dbReference type="OrthoDB" id="10253954at2759"/>
<evidence type="ECO:0000256" key="1">
    <source>
        <dbReference type="ARBA" id="ARBA00022737"/>
    </source>
</evidence>
<dbReference type="InterPro" id="IPR051622">
    <property type="entry name" value="R-tyr_protein_phosphatases"/>
</dbReference>
<keyword evidence="3" id="KW-0175">Coiled coil</keyword>
<dbReference type="InterPro" id="IPR036116">
    <property type="entry name" value="FN3_sf"/>
</dbReference>
<dbReference type="PANTHER" id="PTHR24051">
    <property type="entry name" value="SUSHI DOMAIN-CONTAINING PROTEIN 1"/>
    <property type="match status" value="1"/>
</dbReference>
<evidence type="ECO:0000313" key="6">
    <source>
        <dbReference type="EMBL" id="CAD2132585.1"/>
    </source>
</evidence>
<feature type="region of interest" description="Disordered" evidence="4">
    <location>
        <begin position="280"/>
        <end position="301"/>
    </location>
</feature>
<dbReference type="Pfam" id="PF00041">
    <property type="entry name" value="fn3"/>
    <property type="match status" value="1"/>
</dbReference>
<dbReference type="AlphaFoldDB" id="A0A6V7TS81"/>
<evidence type="ECO:0000313" key="7">
    <source>
        <dbReference type="Proteomes" id="UP000580250"/>
    </source>
</evidence>
<evidence type="ECO:0000259" key="5">
    <source>
        <dbReference type="PROSITE" id="PS50853"/>
    </source>
</evidence>
<dbReference type="SMART" id="SM00060">
    <property type="entry name" value="FN3"/>
    <property type="match status" value="1"/>
</dbReference>
<comment type="caution">
    <text evidence="6">The sequence shown here is derived from an EMBL/GenBank/DDBJ whole genome shotgun (WGS) entry which is preliminary data.</text>
</comment>